<reference evidence="2" key="2">
    <citation type="submission" date="2020-08" db="EMBL/GenBank/DDBJ databases">
        <title>Plant Genome Project.</title>
        <authorList>
            <person name="Zhang R.-G."/>
        </authorList>
    </citation>
    <scope>NUCLEOTIDE SEQUENCE</scope>
    <source>
        <strain evidence="2">Huo1</strain>
        <tissue evidence="2">Leaf</tissue>
    </source>
</reference>
<proteinExistence type="predicted"/>
<dbReference type="AlphaFoldDB" id="A0A8X8YPC2"/>
<reference evidence="2" key="1">
    <citation type="submission" date="2018-01" db="EMBL/GenBank/DDBJ databases">
        <authorList>
            <person name="Mao J.F."/>
        </authorList>
    </citation>
    <scope>NUCLEOTIDE SEQUENCE</scope>
    <source>
        <strain evidence="2">Huo1</strain>
        <tissue evidence="2">Leaf</tissue>
    </source>
</reference>
<evidence type="ECO:0000313" key="3">
    <source>
        <dbReference type="Proteomes" id="UP000298416"/>
    </source>
</evidence>
<organism evidence="2">
    <name type="scientific">Salvia splendens</name>
    <name type="common">Scarlet sage</name>
    <dbReference type="NCBI Taxonomy" id="180675"/>
    <lineage>
        <taxon>Eukaryota</taxon>
        <taxon>Viridiplantae</taxon>
        <taxon>Streptophyta</taxon>
        <taxon>Embryophyta</taxon>
        <taxon>Tracheophyta</taxon>
        <taxon>Spermatophyta</taxon>
        <taxon>Magnoliopsida</taxon>
        <taxon>eudicotyledons</taxon>
        <taxon>Gunneridae</taxon>
        <taxon>Pentapetalae</taxon>
        <taxon>asterids</taxon>
        <taxon>lamiids</taxon>
        <taxon>Lamiales</taxon>
        <taxon>Lamiaceae</taxon>
        <taxon>Nepetoideae</taxon>
        <taxon>Mentheae</taxon>
        <taxon>Salviinae</taxon>
        <taxon>Salvia</taxon>
        <taxon>Salvia subgen. Calosphace</taxon>
        <taxon>core Calosphace</taxon>
    </lineage>
</organism>
<gene>
    <name evidence="2" type="ORF">SASPL_105326</name>
</gene>
<comment type="caution">
    <text evidence="2">The sequence shown here is derived from an EMBL/GenBank/DDBJ whole genome shotgun (WGS) entry which is preliminary data.</text>
</comment>
<name>A0A8X8YPC2_SALSN</name>
<evidence type="ECO:0000256" key="1">
    <source>
        <dbReference type="SAM" id="MobiDB-lite"/>
    </source>
</evidence>
<accession>A0A8X8YPC2</accession>
<protein>
    <submittedName>
        <fullName evidence="2">Uncharacterized protein</fullName>
    </submittedName>
</protein>
<feature type="region of interest" description="Disordered" evidence="1">
    <location>
        <begin position="150"/>
        <end position="175"/>
    </location>
</feature>
<sequence length="390" mass="43840">MAEVNLHSWPEISQASEGLQLNSTAATWEYIHARLTRLETRLVEHKRKVAATLPPLQPEPDPPGGPPLYTIAQQQFQITCYQPPPPISRPLLRPPPNPPNGQPWNYVQPRPNQQVPTYGLVSAYDPELYRHQFNPPAAPQPPYTYMNSHALLRSPYDGPQNPPLPPYKPDRDQLHHDHQPIDYQQLPLTAGAAANLPHQNYQPVGQQRCTRKPPLDWPQPHPQHSPSCWCPPTATPLPTVVVPISTPANGFVEIQHLPCPPEHAQFQIFGEPISDSSDVEMLIMEEVRTEELPPIEKKGHVSIDEVRDPSVSEYSLPKSLSSWRSLRSVSSSEDSLVREMADPYEELVGAQHEDGYGRDHDDPVVPTITTIAPTPMWMKKRDDLAAAMWA</sequence>
<evidence type="ECO:0000313" key="2">
    <source>
        <dbReference type="EMBL" id="KAG6433711.1"/>
    </source>
</evidence>
<keyword evidence="3" id="KW-1185">Reference proteome</keyword>
<dbReference type="Proteomes" id="UP000298416">
    <property type="component" value="Unassembled WGS sequence"/>
</dbReference>
<dbReference type="EMBL" id="PNBA02000002">
    <property type="protein sequence ID" value="KAG6433711.1"/>
    <property type="molecule type" value="Genomic_DNA"/>
</dbReference>